<gene>
    <name evidence="1" type="ORF">NTE_02966</name>
</gene>
<name>A0A075MTQ2_9ARCH</name>
<dbReference type="RefSeq" id="WP_148701475.1">
    <property type="nucleotide sequence ID" value="NZ_CP007174.1"/>
</dbReference>
<dbReference type="EMBL" id="CP007174">
    <property type="protein sequence ID" value="AIF85001.1"/>
    <property type="molecule type" value="Genomic_DNA"/>
</dbReference>
<protein>
    <submittedName>
        <fullName evidence="1">Uncharacterized protein</fullName>
    </submittedName>
</protein>
<dbReference type="HOGENOM" id="CLU_2534789_0_0_2"/>
<dbReference type="OrthoDB" id="10720at2157"/>
<keyword evidence="2" id="KW-1185">Reference proteome</keyword>
<accession>A0A075MTQ2</accession>
<evidence type="ECO:0000313" key="1">
    <source>
        <dbReference type="EMBL" id="AIF85001.1"/>
    </source>
</evidence>
<dbReference type="KEGG" id="nev:NTE_02966"/>
<dbReference type="STRING" id="1459636.NTE_02966"/>
<organism evidence="1 2">
    <name type="scientific">Candidatus Nitrososphaera evergladensis SR1</name>
    <dbReference type="NCBI Taxonomy" id="1459636"/>
    <lineage>
        <taxon>Archaea</taxon>
        <taxon>Nitrososphaerota</taxon>
        <taxon>Nitrososphaeria</taxon>
        <taxon>Nitrososphaerales</taxon>
        <taxon>Nitrososphaeraceae</taxon>
        <taxon>Nitrososphaera</taxon>
    </lineage>
</organism>
<evidence type="ECO:0000313" key="2">
    <source>
        <dbReference type="Proteomes" id="UP000028194"/>
    </source>
</evidence>
<dbReference type="AlphaFoldDB" id="A0A075MTQ2"/>
<reference evidence="1 2" key="1">
    <citation type="journal article" date="2014" name="PLoS ONE">
        <title>Genome Sequence of Candidatus Nitrososphaera evergladensis from Group I.1b Enriched from Everglades Soil Reveals Novel Genomic Features of the Ammonia-Oxidizing Archaea.</title>
        <authorList>
            <person name="Zhalnina K.V."/>
            <person name="Dias R."/>
            <person name="Leonard M.T."/>
            <person name="Dorr de Quadros P."/>
            <person name="Camargo F.A."/>
            <person name="Drew J.C."/>
            <person name="Farmerie W.G."/>
            <person name="Daroub S.H."/>
            <person name="Triplett E.W."/>
        </authorList>
    </citation>
    <scope>NUCLEOTIDE SEQUENCE [LARGE SCALE GENOMIC DNA]</scope>
    <source>
        <strain evidence="1 2">SR1</strain>
    </source>
</reference>
<dbReference type="GeneID" id="41598637"/>
<proteinExistence type="predicted"/>
<dbReference type="Proteomes" id="UP000028194">
    <property type="component" value="Chromosome"/>
</dbReference>
<sequence>MSSQNNNNNYIAELVDSLHGLIESRQAPADVAIAGLISTAGEIALGMAVARPEHKEAYLKAFNSAVEQVRRQLRKELKSRGLLS</sequence>